<name>A0A1H6J5U5_9GAMM</name>
<reference evidence="2" key="1">
    <citation type="submission" date="2016-06" db="EMBL/GenBank/DDBJ databases">
        <authorList>
            <person name="Petersen J."/>
            <person name="Sayavedra L."/>
        </authorList>
    </citation>
    <scope>NUCLEOTIDE SEQUENCE [LARGE SCALE GENOMIC DNA]</scope>
    <source>
        <strain evidence="2">BazSymA</strain>
    </source>
</reference>
<accession>A0A1H6J5U5</accession>
<protein>
    <submittedName>
        <fullName evidence="1">Uncharacterized protein</fullName>
    </submittedName>
</protein>
<evidence type="ECO:0000313" key="1">
    <source>
        <dbReference type="EMBL" id="SEH57045.1"/>
    </source>
</evidence>
<dbReference type="AlphaFoldDB" id="A0A1H6J5U5"/>
<dbReference type="RefSeq" id="WP_277621599.1">
    <property type="nucleotide sequence ID" value="NZ_CDSC02000010.1"/>
</dbReference>
<sequence>MQKSLEVEIKGNIVEFEGSKNFYPYSAEDIFKEKTLLIPPRQ</sequence>
<dbReference type="EMBL" id="CDSC02000010">
    <property type="protein sequence ID" value="SEH57045.1"/>
    <property type="molecule type" value="Genomic_DNA"/>
</dbReference>
<proteinExistence type="predicted"/>
<organism evidence="1 2">
    <name type="scientific">Bathymodiolus azoricus thioautotrophic gill symbiont</name>
    <dbReference type="NCBI Taxonomy" id="235205"/>
    <lineage>
        <taxon>Bacteria</taxon>
        <taxon>Pseudomonadati</taxon>
        <taxon>Pseudomonadota</taxon>
        <taxon>Gammaproteobacteria</taxon>
        <taxon>sulfur-oxidizing symbionts</taxon>
    </lineage>
</organism>
<evidence type="ECO:0000313" key="2">
    <source>
        <dbReference type="Proteomes" id="UP000198988"/>
    </source>
</evidence>
<gene>
    <name evidence="1" type="ORF">BAZSYMA_ACONTIG00099_0</name>
</gene>
<dbReference type="Proteomes" id="UP000198988">
    <property type="component" value="Unassembled WGS sequence"/>
</dbReference>